<dbReference type="EMBL" id="QUQM01000004">
    <property type="protein sequence ID" value="KAA8646679.1"/>
    <property type="molecule type" value="Genomic_DNA"/>
</dbReference>
<evidence type="ECO:0000313" key="3">
    <source>
        <dbReference type="Proteomes" id="UP000324241"/>
    </source>
</evidence>
<comment type="caution">
    <text evidence="2">The sequence shown here is derived from an EMBL/GenBank/DDBJ whole genome shotgun (WGS) entry which is preliminary data.</text>
</comment>
<dbReference type="Gene3D" id="2.60.120.10">
    <property type="entry name" value="Jelly Rolls"/>
    <property type="match status" value="1"/>
</dbReference>
<evidence type="ECO:0000256" key="1">
    <source>
        <dbReference type="SAM" id="SignalP"/>
    </source>
</evidence>
<dbReference type="SUPFAM" id="SSF51182">
    <property type="entry name" value="RmlC-like cupins"/>
    <property type="match status" value="1"/>
</dbReference>
<feature type="chain" id="PRO_5024415817" description="Cupin 2 conserved barrel domain-containing protein" evidence="1">
    <location>
        <begin position="24"/>
        <end position="172"/>
    </location>
</feature>
<organism evidence="2 3">
    <name type="scientific">Aspergillus tanneri</name>
    <dbReference type="NCBI Taxonomy" id="1220188"/>
    <lineage>
        <taxon>Eukaryota</taxon>
        <taxon>Fungi</taxon>
        <taxon>Dikarya</taxon>
        <taxon>Ascomycota</taxon>
        <taxon>Pezizomycotina</taxon>
        <taxon>Eurotiomycetes</taxon>
        <taxon>Eurotiomycetidae</taxon>
        <taxon>Eurotiales</taxon>
        <taxon>Aspergillaceae</taxon>
        <taxon>Aspergillus</taxon>
        <taxon>Aspergillus subgen. Circumdati</taxon>
    </lineage>
</organism>
<keyword evidence="1" id="KW-0732">Signal</keyword>
<gene>
    <name evidence="2" type="ORF">ATNIH1004_005354</name>
</gene>
<dbReference type="InterPro" id="IPR014710">
    <property type="entry name" value="RmlC-like_jellyroll"/>
</dbReference>
<dbReference type="RefSeq" id="XP_033426040.1">
    <property type="nucleotide sequence ID" value="XM_033570008.1"/>
</dbReference>
<sequence length="172" mass="18692">MVQKQRMGFLLAVIGLISVIAFAEDSVGRDASYKSKSWDSRKAKGIVVEELVQGMQLGPVNVHVDGGGVQVNIRKITIPPNGTTGLHCHYGQVIGVVQQGTLTLRAPIFPTRVHEYRAGESIVEGRGYIHEGRNEDASVDVVLWAVYITPAGKPLAETDHSRCKQTDVFGNN</sequence>
<dbReference type="Proteomes" id="UP000324241">
    <property type="component" value="Unassembled WGS sequence"/>
</dbReference>
<accession>A0A5M9MQ59</accession>
<dbReference type="GeneID" id="54328056"/>
<proteinExistence type="predicted"/>
<dbReference type="InterPro" id="IPR011051">
    <property type="entry name" value="RmlC_Cupin_sf"/>
</dbReference>
<evidence type="ECO:0008006" key="4">
    <source>
        <dbReference type="Google" id="ProtNLM"/>
    </source>
</evidence>
<feature type="signal peptide" evidence="1">
    <location>
        <begin position="1"/>
        <end position="23"/>
    </location>
</feature>
<evidence type="ECO:0000313" key="2">
    <source>
        <dbReference type="EMBL" id="KAA8646679.1"/>
    </source>
</evidence>
<protein>
    <recommendedName>
        <fullName evidence="4">Cupin 2 conserved barrel domain-containing protein</fullName>
    </recommendedName>
</protein>
<name>A0A5M9MQ59_9EURO</name>
<dbReference type="AlphaFoldDB" id="A0A5M9MQ59"/>
<reference evidence="2 3" key="1">
    <citation type="submission" date="2019-08" db="EMBL/GenBank/DDBJ databases">
        <title>The genome sequence of a newly discovered highly antifungal drug resistant Aspergillus species, Aspergillus tanneri NIH 1004.</title>
        <authorList>
            <person name="Mounaud S."/>
            <person name="Singh I."/>
            <person name="Joardar V."/>
            <person name="Pakala S."/>
            <person name="Pakala S."/>
            <person name="Venepally P."/>
            <person name="Chung J.K."/>
            <person name="Losada L."/>
            <person name="Nierman W.C."/>
        </authorList>
    </citation>
    <scope>NUCLEOTIDE SEQUENCE [LARGE SCALE GENOMIC DNA]</scope>
    <source>
        <strain evidence="2 3">NIH1004</strain>
    </source>
</reference>
<dbReference type="VEuPathDB" id="FungiDB:EYZ11_009155"/>